<dbReference type="GeneID" id="81408365"/>
<evidence type="ECO:0000313" key="2">
    <source>
        <dbReference type="EMBL" id="KAJ5124626.1"/>
    </source>
</evidence>
<proteinExistence type="predicted"/>
<accession>A0A9W9GMY9</accession>
<dbReference type="RefSeq" id="XP_056519025.1">
    <property type="nucleotide sequence ID" value="XM_056669195.1"/>
</dbReference>
<feature type="compositionally biased region" description="Basic and acidic residues" evidence="1">
    <location>
        <begin position="108"/>
        <end position="126"/>
    </location>
</feature>
<keyword evidence="3" id="KW-1185">Reference proteome</keyword>
<reference evidence="2" key="1">
    <citation type="submission" date="2022-11" db="EMBL/GenBank/DDBJ databases">
        <authorList>
            <person name="Petersen C."/>
        </authorList>
    </citation>
    <scope>NUCLEOTIDE SEQUENCE</scope>
    <source>
        <strain evidence="2">IBT 22155</strain>
    </source>
</reference>
<evidence type="ECO:0000256" key="1">
    <source>
        <dbReference type="SAM" id="MobiDB-lite"/>
    </source>
</evidence>
<dbReference type="EMBL" id="JAPQKL010000006">
    <property type="protein sequence ID" value="KAJ5124626.1"/>
    <property type="molecule type" value="Genomic_DNA"/>
</dbReference>
<protein>
    <submittedName>
        <fullName evidence="2">Gag/polymerase/env polyprotein</fullName>
    </submittedName>
</protein>
<dbReference type="AlphaFoldDB" id="A0A9W9GMY9"/>
<sequence>MLIADTGRHDMILGRLWCADRGVTIDCKNLQLAWPEPARGEEQKVMQEEVACQMTRPIPIQILKRPTEETSARHQKDADRRDTAFEKAEKLEASLERVDSTKNPNPTIRREYNHSHTEDTVKKMERALLGGETPVQSEKNVAHNGTHRSLCHKDSR</sequence>
<name>A0A9W9GMY9_9EURO</name>
<gene>
    <name evidence="2" type="ORF">N7515_008451</name>
</gene>
<comment type="caution">
    <text evidence="2">The sequence shown here is derived from an EMBL/GenBank/DDBJ whole genome shotgun (WGS) entry which is preliminary data.</text>
</comment>
<evidence type="ECO:0000313" key="3">
    <source>
        <dbReference type="Proteomes" id="UP001149079"/>
    </source>
</evidence>
<reference evidence="2" key="2">
    <citation type="journal article" date="2023" name="IMA Fungus">
        <title>Comparative genomic study of the Penicillium genus elucidates a diverse pangenome and 15 lateral gene transfer events.</title>
        <authorList>
            <person name="Petersen C."/>
            <person name="Sorensen T."/>
            <person name="Nielsen M.R."/>
            <person name="Sondergaard T.E."/>
            <person name="Sorensen J.L."/>
            <person name="Fitzpatrick D.A."/>
            <person name="Frisvad J.C."/>
            <person name="Nielsen K.L."/>
        </authorList>
    </citation>
    <scope>NUCLEOTIDE SEQUENCE</scope>
    <source>
        <strain evidence="2">IBT 22155</strain>
    </source>
</reference>
<dbReference type="Proteomes" id="UP001149079">
    <property type="component" value="Unassembled WGS sequence"/>
</dbReference>
<feature type="compositionally biased region" description="Basic and acidic residues" evidence="1">
    <location>
        <begin position="65"/>
        <end position="100"/>
    </location>
</feature>
<organism evidence="2 3">
    <name type="scientific">Penicillium bovifimosum</name>
    <dbReference type="NCBI Taxonomy" id="126998"/>
    <lineage>
        <taxon>Eukaryota</taxon>
        <taxon>Fungi</taxon>
        <taxon>Dikarya</taxon>
        <taxon>Ascomycota</taxon>
        <taxon>Pezizomycotina</taxon>
        <taxon>Eurotiomycetes</taxon>
        <taxon>Eurotiomycetidae</taxon>
        <taxon>Eurotiales</taxon>
        <taxon>Aspergillaceae</taxon>
        <taxon>Penicillium</taxon>
    </lineage>
</organism>
<feature type="region of interest" description="Disordered" evidence="1">
    <location>
        <begin position="64"/>
        <end position="156"/>
    </location>
</feature>